<comment type="pathway">
    <text evidence="1">Amino-acid biosynthesis; L-tryptophan biosynthesis; L-tryptophan from chorismate: step 5/5.</text>
</comment>
<keyword evidence="7" id="KW-0456">Lyase</keyword>
<dbReference type="GO" id="GO:0005829">
    <property type="term" value="C:cytosol"/>
    <property type="evidence" value="ECO:0007669"/>
    <property type="project" value="TreeGrafter"/>
</dbReference>
<comment type="subunit">
    <text evidence="2">Tetramer of two alpha and two beta chains.</text>
</comment>
<evidence type="ECO:0000256" key="3">
    <source>
        <dbReference type="ARBA" id="ARBA00012043"/>
    </source>
</evidence>
<evidence type="ECO:0000256" key="5">
    <source>
        <dbReference type="ARBA" id="ARBA00022822"/>
    </source>
</evidence>
<dbReference type="GO" id="GO:0004834">
    <property type="term" value="F:tryptophan synthase activity"/>
    <property type="evidence" value="ECO:0007669"/>
    <property type="project" value="UniProtKB-EC"/>
</dbReference>
<evidence type="ECO:0000256" key="7">
    <source>
        <dbReference type="ARBA" id="ARBA00023239"/>
    </source>
</evidence>
<dbReference type="PATRIC" id="fig|1284240.4.peg.211"/>
<gene>
    <name evidence="9" type="ORF">H074_01062</name>
</gene>
<dbReference type="Proteomes" id="UP000054226">
    <property type="component" value="Unassembled WGS sequence"/>
</dbReference>
<evidence type="ECO:0000313" key="10">
    <source>
        <dbReference type="Proteomes" id="UP000054226"/>
    </source>
</evidence>
<dbReference type="InterPro" id="IPR011060">
    <property type="entry name" value="RibuloseP-bd_barrel"/>
</dbReference>
<dbReference type="Pfam" id="PF00290">
    <property type="entry name" value="Trp_syntA"/>
    <property type="match status" value="1"/>
</dbReference>
<dbReference type="EC" id="4.2.1.20" evidence="3"/>
<evidence type="ECO:0000256" key="6">
    <source>
        <dbReference type="ARBA" id="ARBA00023141"/>
    </source>
</evidence>
<evidence type="ECO:0000256" key="1">
    <source>
        <dbReference type="ARBA" id="ARBA00004733"/>
    </source>
</evidence>
<dbReference type="SUPFAM" id="SSF51366">
    <property type="entry name" value="Ribulose-phoshate binding barrel"/>
    <property type="match status" value="1"/>
</dbReference>
<evidence type="ECO:0000256" key="8">
    <source>
        <dbReference type="ARBA" id="ARBA00049047"/>
    </source>
</evidence>
<evidence type="ECO:0000313" key="9">
    <source>
        <dbReference type="EMBL" id="EME65206.1"/>
    </source>
</evidence>
<comment type="catalytic activity">
    <reaction evidence="8">
        <text>(1S,2R)-1-C-(indol-3-yl)glycerol 3-phosphate + L-serine = D-glyceraldehyde 3-phosphate + L-tryptophan + H2O</text>
        <dbReference type="Rhea" id="RHEA:10532"/>
        <dbReference type="ChEBI" id="CHEBI:15377"/>
        <dbReference type="ChEBI" id="CHEBI:33384"/>
        <dbReference type="ChEBI" id="CHEBI:57912"/>
        <dbReference type="ChEBI" id="CHEBI:58866"/>
        <dbReference type="ChEBI" id="CHEBI:59776"/>
        <dbReference type="EC" id="4.2.1.20"/>
    </reaction>
</comment>
<dbReference type="PANTHER" id="PTHR43406:SF1">
    <property type="entry name" value="TRYPTOPHAN SYNTHASE ALPHA CHAIN, CHLOROPLASTIC"/>
    <property type="match status" value="1"/>
</dbReference>
<name>M2XW66_9PSEU</name>
<reference evidence="9 10" key="1">
    <citation type="journal article" date="2013" name="Genome Announc.">
        <title>Draft Genome Sequence of Amycolatopsis decaplanina Strain DSM 44594T.</title>
        <authorList>
            <person name="Kaur N."/>
            <person name="Kumar S."/>
            <person name="Bala M."/>
            <person name="Raghava G.P."/>
            <person name="Mayilraj S."/>
        </authorList>
    </citation>
    <scope>NUCLEOTIDE SEQUENCE [LARGE SCALE GENOMIC DNA]</scope>
    <source>
        <strain evidence="9 10">DSM 44594</strain>
    </source>
</reference>
<proteinExistence type="predicted"/>
<keyword evidence="6" id="KW-0057">Aromatic amino acid biosynthesis</keyword>
<sequence length="264" mass="27900">MTALLRENAATPGRLGFGVYLVPGFPDWDTSLAAVRAAVAGGADFVEFPILLDTEFSASTGGVVAEALAKAGPDSLDPRSPRLRDWLAVAPVRVGVVYRSAWPSVDRWRAGDEILSGCAGLLCEHDIRPFPEYAVRARRRGLALVPALRVSAGPVTGEERDMLESGDGFVYLALSSETGRAGTVDSGLGRRIDDIRGIRPGLPVYTAFGIRNPDDVAAVARQGADGFIVGSHALTVLGDGGPPAFERWFAGMAAARSQPTRVRT</sequence>
<evidence type="ECO:0000256" key="2">
    <source>
        <dbReference type="ARBA" id="ARBA00011270"/>
    </source>
</evidence>
<dbReference type="EMBL" id="AOHO01000014">
    <property type="protein sequence ID" value="EME65206.1"/>
    <property type="molecule type" value="Genomic_DNA"/>
</dbReference>
<dbReference type="InterPro" id="IPR013785">
    <property type="entry name" value="Aldolase_TIM"/>
</dbReference>
<dbReference type="OrthoDB" id="3637039at2"/>
<keyword evidence="10" id="KW-1185">Reference proteome</keyword>
<dbReference type="Gene3D" id="3.20.20.70">
    <property type="entry name" value="Aldolase class I"/>
    <property type="match status" value="1"/>
</dbReference>
<protein>
    <recommendedName>
        <fullName evidence="3">tryptophan synthase</fullName>
        <ecNumber evidence="3">4.2.1.20</ecNumber>
    </recommendedName>
</protein>
<dbReference type="RefSeq" id="WP_007028161.1">
    <property type="nucleotide sequence ID" value="NZ_AOHO01000014.1"/>
</dbReference>
<keyword evidence="5" id="KW-0822">Tryptophan biosynthesis</keyword>
<comment type="caution">
    <text evidence="9">The sequence shown here is derived from an EMBL/GenBank/DDBJ whole genome shotgun (WGS) entry which is preliminary data.</text>
</comment>
<dbReference type="InterPro" id="IPR002028">
    <property type="entry name" value="Trp_synthase_suA"/>
</dbReference>
<organism evidence="9 10">
    <name type="scientific">Amycolatopsis decaplanina DSM 44594</name>
    <dbReference type="NCBI Taxonomy" id="1284240"/>
    <lineage>
        <taxon>Bacteria</taxon>
        <taxon>Bacillati</taxon>
        <taxon>Actinomycetota</taxon>
        <taxon>Actinomycetes</taxon>
        <taxon>Pseudonocardiales</taxon>
        <taxon>Pseudonocardiaceae</taxon>
        <taxon>Amycolatopsis</taxon>
    </lineage>
</organism>
<dbReference type="PANTHER" id="PTHR43406">
    <property type="entry name" value="TRYPTOPHAN SYNTHASE, ALPHA CHAIN"/>
    <property type="match status" value="1"/>
</dbReference>
<dbReference type="AlphaFoldDB" id="M2XW66"/>
<dbReference type="UniPathway" id="UPA00035">
    <property type="reaction ID" value="UER00044"/>
</dbReference>
<keyword evidence="4" id="KW-0028">Amino-acid biosynthesis</keyword>
<accession>M2XW66</accession>
<evidence type="ECO:0000256" key="4">
    <source>
        <dbReference type="ARBA" id="ARBA00022605"/>
    </source>
</evidence>